<comment type="caution">
    <text evidence="1">The sequence shown here is derived from an EMBL/GenBank/DDBJ whole genome shotgun (WGS) entry which is preliminary data.</text>
</comment>
<reference evidence="1 2" key="1">
    <citation type="submission" date="2021-05" db="EMBL/GenBank/DDBJ databases">
        <title>Genome Assembly of Synthetic Allotetraploid Brassica napus Reveals Homoeologous Exchanges between Subgenomes.</title>
        <authorList>
            <person name="Davis J.T."/>
        </authorList>
    </citation>
    <scope>NUCLEOTIDE SEQUENCE [LARGE SCALE GENOMIC DNA]</scope>
    <source>
        <strain evidence="2">cv. Da-Ae</strain>
        <tissue evidence="1">Seedling</tissue>
    </source>
</reference>
<dbReference type="InterPro" id="IPR053198">
    <property type="entry name" value="Gynoecium_Dev_Regulator"/>
</dbReference>
<evidence type="ECO:0000313" key="1">
    <source>
        <dbReference type="EMBL" id="KAH0922615.1"/>
    </source>
</evidence>
<proteinExistence type="predicted"/>
<accession>A0ABQ8D252</accession>
<dbReference type="EMBL" id="JAGKQM010000006">
    <property type="protein sequence ID" value="KAH0922615.1"/>
    <property type="molecule type" value="Genomic_DNA"/>
</dbReference>
<dbReference type="SUPFAM" id="SSF54277">
    <property type="entry name" value="CAD &amp; PB1 domains"/>
    <property type="match status" value="1"/>
</dbReference>
<keyword evidence="2" id="KW-1185">Reference proteome</keyword>
<feature type="non-terminal residue" evidence="1">
    <location>
        <position position="1"/>
    </location>
</feature>
<dbReference type="Proteomes" id="UP000824890">
    <property type="component" value="Unassembled WGS sequence"/>
</dbReference>
<evidence type="ECO:0000313" key="2">
    <source>
        <dbReference type="Proteomes" id="UP000824890"/>
    </source>
</evidence>
<organism evidence="1 2">
    <name type="scientific">Brassica napus</name>
    <name type="common">Rape</name>
    <dbReference type="NCBI Taxonomy" id="3708"/>
    <lineage>
        <taxon>Eukaryota</taxon>
        <taxon>Viridiplantae</taxon>
        <taxon>Streptophyta</taxon>
        <taxon>Embryophyta</taxon>
        <taxon>Tracheophyta</taxon>
        <taxon>Spermatophyta</taxon>
        <taxon>Magnoliopsida</taxon>
        <taxon>eudicotyledons</taxon>
        <taxon>Gunneridae</taxon>
        <taxon>Pentapetalae</taxon>
        <taxon>rosids</taxon>
        <taxon>malvids</taxon>
        <taxon>Brassicales</taxon>
        <taxon>Brassicaceae</taxon>
        <taxon>Brassiceae</taxon>
        <taxon>Brassica</taxon>
    </lineage>
</organism>
<protein>
    <submittedName>
        <fullName evidence="1">Uncharacterized protein</fullName>
    </submittedName>
</protein>
<dbReference type="PANTHER" id="PTHR31066:SF97">
    <property type="entry name" value="OS03G0401100 PROTEIN"/>
    <property type="match status" value="1"/>
</dbReference>
<sequence length="128" mass="14920">DMRMEFPSRSNQWLCNDTTTCGETWRSNHQFSDRRRAAATTSDVFMSEILKLLCSFGGRILQTPGDGKLRYIGGETHIISIRKHVGLNELKHKTNALCNHLCIRSSISYRQKILMCLYLFDRMRIFFI</sequence>
<dbReference type="PANTHER" id="PTHR31066">
    <property type="entry name" value="OS05G0427100 PROTEIN-RELATED"/>
    <property type="match status" value="1"/>
</dbReference>
<name>A0ABQ8D252_BRANA</name>
<gene>
    <name evidence="1" type="ORF">HID58_022633</name>
</gene>